<reference evidence="1 2" key="1">
    <citation type="submission" date="2017-12" db="EMBL/GenBank/DDBJ databases">
        <title>Anaerobic carbon monoxide metabolism by Pleomorphomonas carboxyditropha sp. nov., a new mesophilic hydrogenogenic carboxidotroph.</title>
        <authorList>
            <person name="Esquivel-Elizondo S."/>
            <person name="Krajmalnik-Brown R."/>
        </authorList>
    </citation>
    <scope>NUCLEOTIDE SEQUENCE [LARGE SCALE GENOMIC DNA]</scope>
    <source>
        <strain evidence="1 2">R5-392</strain>
    </source>
</reference>
<protein>
    <submittedName>
        <fullName evidence="1">DUF721 domain-containing protein</fullName>
    </submittedName>
</protein>
<gene>
    <name evidence="1" type="ORF">CXZ10_12015</name>
</gene>
<comment type="caution">
    <text evidence="1">The sequence shown here is derived from an EMBL/GenBank/DDBJ whole genome shotgun (WGS) entry which is preliminary data.</text>
</comment>
<dbReference type="Pfam" id="PF05258">
    <property type="entry name" value="DciA"/>
    <property type="match status" value="1"/>
</dbReference>
<dbReference type="AlphaFoldDB" id="A0A1I4SCC2"/>
<dbReference type="Proteomes" id="UP000233491">
    <property type="component" value="Unassembled WGS sequence"/>
</dbReference>
<proteinExistence type="predicted"/>
<sequence>MARVKKPAFVYKGVRPLADIIAVPLSAACRKRGFATLDLVAHWPDIVGPAYAETTAPDQLTWPRRPKGLIDEEEHEPAVLTVRCSGAAAMRLTLEAPQLIERINTFFGYRLVGRLKPLQLPPVKVGPRPRPRLAQLSPEAETKVRTLAAGIADDGLKAAVERLGRAVSGDSRGRR</sequence>
<name>A0A1I4SCC2_9HYPH</name>
<keyword evidence="2" id="KW-1185">Reference proteome</keyword>
<dbReference type="RefSeq" id="WP_101289580.1">
    <property type="nucleotide sequence ID" value="NZ_FOUQ01000003.1"/>
</dbReference>
<evidence type="ECO:0000313" key="2">
    <source>
        <dbReference type="Proteomes" id="UP000233491"/>
    </source>
</evidence>
<dbReference type="InterPro" id="IPR007922">
    <property type="entry name" value="DciA-like"/>
</dbReference>
<dbReference type="EMBL" id="PJNW01000009">
    <property type="protein sequence ID" value="PKR88840.1"/>
    <property type="molecule type" value="Genomic_DNA"/>
</dbReference>
<evidence type="ECO:0000313" key="1">
    <source>
        <dbReference type="EMBL" id="PKR88840.1"/>
    </source>
</evidence>
<dbReference type="OrthoDB" id="7160947at2"/>
<dbReference type="InterPro" id="IPR010593">
    <property type="entry name" value="DUF1159"/>
</dbReference>
<dbReference type="PIRSF" id="PIRSF032064">
    <property type="entry name" value="UCP032064"/>
    <property type="match status" value="1"/>
</dbReference>
<organism evidence="1 2">
    <name type="scientific">Pleomorphomonas diazotrophica</name>
    <dbReference type="NCBI Taxonomy" id="1166257"/>
    <lineage>
        <taxon>Bacteria</taxon>
        <taxon>Pseudomonadati</taxon>
        <taxon>Pseudomonadota</taxon>
        <taxon>Alphaproteobacteria</taxon>
        <taxon>Hyphomicrobiales</taxon>
        <taxon>Pleomorphomonadaceae</taxon>
        <taxon>Pleomorphomonas</taxon>
    </lineage>
</organism>
<accession>A0A1I4SCC2</accession>